<accession>A0ABM7P9J2</accession>
<evidence type="ECO:0000256" key="3">
    <source>
        <dbReference type="ARBA" id="ARBA00022692"/>
    </source>
</evidence>
<dbReference type="Proteomes" id="UP001053296">
    <property type="component" value="Chromosome"/>
</dbReference>
<comment type="function">
    <text evidence="6">Na(+)/H(+) antiporter that extrudes sodium in exchange for external protons.</text>
</comment>
<evidence type="ECO:0000256" key="5">
    <source>
        <dbReference type="ARBA" id="ARBA00023136"/>
    </source>
</evidence>
<evidence type="ECO:0000256" key="2">
    <source>
        <dbReference type="ARBA" id="ARBA00022475"/>
    </source>
</evidence>
<comment type="similarity">
    <text evidence="6">Belongs to the NhaA Na(+)/H(+) (TC 2.A.33) antiporter family.</text>
</comment>
<evidence type="ECO:0000256" key="4">
    <source>
        <dbReference type="ARBA" id="ARBA00022989"/>
    </source>
</evidence>
<keyword evidence="6" id="KW-0813">Transport</keyword>
<keyword evidence="6" id="KW-0915">Sodium</keyword>
<comment type="catalytic activity">
    <reaction evidence="6">
        <text>Na(+)(in) + 2 H(+)(out) = Na(+)(out) + 2 H(+)(in)</text>
        <dbReference type="Rhea" id="RHEA:29251"/>
        <dbReference type="ChEBI" id="CHEBI:15378"/>
        <dbReference type="ChEBI" id="CHEBI:29101"/>
    </reaction>
</comment>
<dbReference type="HAMAP" id="MF_01844">
    <property type="entry name" value="NhaA"/>
    <property type="match status" value="1"/>
</dbReference>
<name>A0ABM7P9J2_9BACT</name>
<sequence length="453" mass="48763">MSQSRNRQLPMRSLRKSFDAFFKMEAAGGIALMICTIAALVWANSPWAASYDALWQTKLTVGVGSWVLSKAAILWINDGLMAIFFFLVGLEIKRELLVGGLSTPSQTIMPVCAALGGMIVPALFFFGFNMGHESVAGWGIPMATDIAFALGIMSLLGSRVPLGLKIFLTAVAIVDDIGAILVIAIFYTSSLDLTALGVGLAGLALMATLNLRWGVRHSIPYLILGVIIWFAFLKSGIHATIAGVLAAMTIPASTRMNCSSFVEELRHAAEVFELAITPGKTVLTNKEQQVALHSMEHAYEAATTPLQNIEHALHPWVSFLVMPIFALANAGVTFEADVFQDLLTPVSLGIFFGLVLGKQIGITFACWIINKLGLATYPDRTTLIHFWGAACLAGVGFTMSIFIANLAFDEGSRLVELSKIAILVASLVSGVLGYVVLRYFAPELPRSTETEQA</sequence>
<reference evidence="7" key="1">
    <citation type="journal article" date="2022" name="Arch. Microbiol.">
        <title>Pseudodesulfovibrio sediminis sp. nov., a mesophilic and neutrophilic sulfate-reducing bacterium isolated from sediment of a brackish lake.</title>
        <authorList>
            <person name="Takahashi A."/>
            <person name="Kojima H."/>
            <person name="Watanabe M."/>
            <person name="Fukui M."/>
        </authorList>
    </citation>
    <scope>NUCLEOTIDE SEQUENCE</scope>
    <source>
        <strain evidence="7">SF6</strain>
    </source>
</reference>
<feature type="transmembrane region" description="Helical" evidence="6">
    <location>
        <begin position="135"/>
        <end position="155"/>
    </location>
</feature>
<protein>
    <recommendedName>
        <fullName evidence="6">Na(+)/H(+) antiporter NhaA</fullName>
    </recommendedName>
    <alternativeName>
        <fullName evidence="6">Sodium/proton antiporter NhaA</fullName>
    </alternativeName>
</protein>
<gene>
    <name evidence="6 7" type="primary">nhaA</name>
    <name evidence="7" type="ORF">PSDVSF_33190</name>
</gene>
<keyword evidence="3 6" id="KW-0812">Transmembrane</keyword>
<organism evidence="7 8">
    <name type="scientific">Pseudodesulfovibrio sediminis</name>
    <dbReference type="NCBI Taxonomy" id="2810563"/>
    <lineage>
        <taxon>Bacteria</taxon>
        <taxon>Pseudomonadati</taxon>
        <taxon>Thermodesulfobacteriota</taxon>
        <taxon>Desulfovibrionia</taxon>
        <taxon>Desulfovibrionales</taxon>
        <taxon>Desulfovibrionaceae</taxon>
    </lineage>
</organism>
<feature type="transmembrane region" description="Helical" evidence="6">
    <location>
        <begin position="221"/>
        <end position="247"/>
    </location>
</feature>
<dbReference type="NCBIfam" id="TIGR00773">
    <property type="entry name" value="NhaA"/>
    <property type="match status" value="1"/>
</dbReference>
<keyword evidence="8" id="KW-1185">Reference proteome</keyword>
<feature type="transmembrane region" description="Helical" evidence="6">
    <location>
        <begin position="108"/>
        <end position="129"/>
    </location>
</feature>
<evidence type="ECO:0000256" key="6">
    <source>
        <dbReference type="HAMAP-Rule" id="MF_01844"/>
    </source>
</evidence>
<dbReference type="Pfam" id="PF06965">
    <property type="entry name" value="Na_H_antiport_1"/>
    <property type="match status" value="1"/>
</dbReference>
<feature type="transmembrane region" description="Helical" evidence="6">
    <location>
        <begin position="316"/>
        <end position="334"/>
    </location>
</feature>
<keyword evidence="2 6" id="KW-1003">Cell membrane</keyword>
<dbReference type="PANTHER" id="PTHR30341">
    <property type="entry name" value="SODIUM ION/PROTON ANTIPORTER NHAA-RELATED"/>
    <property type="match status" value="1"/>
</dbReference>
<feature type="transmembrane region" description="Helical" evidence="6">
    <location>
        <begin position="382"/>
        <end position="408"/>
    </location>
</feature>
<dbReference type="PANTHER" id="PTHR30341:SF0">
    <property type="entry name" value="NA(+)_H(+) ANTIPORTER NHAA"/>
    <property type="match status" value="1"/>
</dbReference>
<feature type="transmembrane region" description="Helical" evidence="6">
    <location>
        <begin position="193"/>
        <end position="209"/>
    </location>
</feature>
<keyword evidence="6" id="KW-0050">Antiport</keyword>
<dbReference type="InterPro" id="IPR023171">
    <property type="entry name" value="Na/H_antiporter_dom_sf"/>
</dbReference>
<feature type="transmembrane region" description="Helical" evidence="6">
    <location>
        <begin position="63"/>
        <end position="88"/>
    </location>
</feature>
<dbReference type="EMBL" id="AP024485">
    <property type="protein sequence ID" value="BCS90077.1"/>
    <property type="molecule type" value="Genomic_DNA"/>
</dbReference>
<keyword evidence="6" id="KW-0406">Ion transport</keyword>
<feature type="transmembrane region" description="Helical" evidence="6">
    <location>
        <begin position="346"/>
        <end position="370"/>
    </location>
</feature>
<dbReference type="Gene3D" id="1.20.1530.10">
    <property type="entry name" value="Na+/H+ antiporter like domain"/>
    <property type="match status" value="1"/>
</dbReference>
<keyword evidence="6" id="KW-0739">Sodium transport</keyword>
<dbReference type="RefSeq" id="WP_229592018.1">
    <property type="nucleotide sequence ID" value="NZ_AP024485.1"/>
</dbReference>
<comment type="subcellular location">
    <subcellularLocation>
        <location evidence="1">Cell inner membrane</location>
        <topology evidence="1">Multi-pass membrane protein</topology>
    </subcellularLocation>
    <subcellularLocation>
        <location evidence="6">Cell membrane</location>
        <topology evidence="6">Multi-pass membrane protein</topology>
    </subcellularLocation>
</comment>
<evidence type="ECO:0000313" key="8">
    <source>
        <dbReference type="Proteomes" id="UP001053296"/>
    </source>
</evidence>
<dbReference type="InterPro" id="IPR004670">
    <property type="entry name" value="NhaA"/>
</dbReference>
<feature type="transmembrane region" description="Helical" evidence="6">
    <location>
        <begin position="167"/>
        <end position="187"/>
    </location>
</feature>
<feature type="transmembrane region" description="Helical" evidence="6">
    <location>
        <begin position="420"/>
        <end position="441"/>
    </location>
</feature>
<evidence type="ECO:0000256" key="1">
    <source>
        <dbReference type="ARBA" id="ARBA00004429"/>
    </source>
</evidence>
<keyword evidence="5 6" id="KW-0472">Membrane</keyword>
<feature type="transmembrane region" description="Helical" evidence="6">
    <location>
        <begin position="21"/>
        <end position="43"/>
    </location>
</feature>
<keyword evidence="4 6" id="KW-1133">Transmembrane helix</keyword>
<proteinExistence type="inferred from homology"/>
<evidence type="ECO:0000313" key="7">
    <source>
        <dbReference type="EMBL" id="BCS90077.1"/>
    </source>
</evidence>